<dbReference type="PANTHER" id="PTHR36566:SF1">
    <property type="entry name" value="PYRIDINIUM-3,5-BISTHIOCARBOXYLIC ACID MONONUCLEOTIDE NICKEL INSERTION PROTEIN"/>
    <property type="match status" value="1"/>
</dbReference>
<feature type="region of interest" description="Disordered" evidence="2">
    <location>
        <begin position="364"/>
        <end position="399"/>
    </location>
</feature>
<dbReference type="RefSeq" id="WP_189051141.1">
    <property type="nucleotide sequence ID" value="NZ_BMJQ01000016.1"/>
</dbReference>
<dbReference type="EMBL" id="BMJQ01000016">
    <property type="protein sequence ID" value="GGF39671.1"/>
    <property type="molecule type" value="Genomic_DNA"/>
</dbReference>
<name>A0A8J2YZX9_9PROT</name>
<gene>
    <name evidence="3" type="ORF">GCM10011611_52560</name>
</gene>
<sequence>MPDIHLDAVGGIAGDMFVAAMLDALPDLQPRVLADAQAVLPHGLEARLAETRNGALGGRGFGLAGEAHHHGHHHGHDHAHGSGSFLEMVARIRAADLQEGTAEQAVAILTLIAEVEAAIHQVPVETVHFHEIADWDSLLDVVAAGSIAAALPGARWTVSPLPRGGGLVKTQHGMLPVPAPATAALLTGFAWRDDHVGGERVTPTGAAILRHLIGPDGSGTALSGRLVATGIGTGTRTLPGIPNVLRALAFEAVPASATRERITTISFEIDDMTGEEIAVAADRLRAVPGVLDLTVAPVQGKKGRLMQSLRLLVQPDRGDAVAERCFLETSTIGLRLAEEQRITLPRRLATREADGIAIGVKTVERGGSASTKAESDDLAGDSLEARRRLKHRAEEGGER</sequence>
<dbReference type="Proteomes" id="UP000646365">
    <property type="component" value="Unassembled WGS sequence"/>
</dbReference>
<organism evidence="3 4">
    <name type="scientific">Aliidongia dinghuensis</name>
    <dbReference type="NCBI Taxonomy" id="1867774"/>
    <lineage>
        <taxon>Bacteria</taxon>
        <taxon>Pseudomonadati</taxon>
        <taxon>Pseudomonadota</taxon>
        <taxon>Alphaproteobacteria</taxon>
        <taxon>Rhodospirillales</taxon>
        <taxon>Dongiaceae</taxon>
        <taxon>Aliidongia</taxon>
    </lineage>
</organism>
<protein>
    <submittedName>
        <fullName evidence="3">UPF0272 protein</fullName>
    </submittedName>
</protein>
<dbReference type="InterPro" id="IPR002822">
    <property type="entry name" value="Ni_insertion"/>
</dbReference>
<evidence type="ECO:0000256" key="2">
    <source>
        <dbReference type="SAM" id="MobiDB-lite"/>
    </source>
</evidence>
<dbReference type="Pfam" id="PF01969">
    <property type="entry name" value="Ni_insertion"/>
    <property type="match status" value="1"/>
</dbReference>
<reference evidence="3" key="1">
    <citation type="journal article" date="2014" name="Int. J. Syst. Evol. Microbiol.">
        <title>Complete genome sequence of Corynebacterium casei LMG S-19264T (=DSM 44701T), isolated from a smear-ripened cheese.</title>
        <authorList>
            <consortium name="US DOE Joint Genome Institute (JGI-PGF)"/>
            <person name="Walter F."/>
            <person name="Albersmeier A."/>
            <person name="Kalinowski J."/>
            <person name="Ruckert C."/>
        </authorList>
    </citation>
    <scope>NUCLEOTIDE SEQUENCE</scope>
    <source>
        <strain evidence="3">CGMCC 1.15725</strain>
    </source>
</reference>
<evidence type="ECO:0000313" key="4">
    <source>
        <dbReference type="Proteomes" id="UP000646365"/>
    </source>
</evidence>
<dbReference type="AlphaFoldDB" id="A0A8J2YZX9"/>
<proteinExistence type="predicted"/>
<accession>A0A8J2YZX9</accession>
<dbReference type="Gene3D" id="3.30.70.1380">
    <property type="entry name" value="Transcriptional regulatory protein pf0864 domain like"/>
    <property type="match status" value="1"/>
</dbReference>
<evidence type="ECO:0000313" key="3">
    <source>
        <dbReference type="EMBL" id="GGF39671.1"/>
    </source>
</evidence>
<keyword evidence="4" id="KW-1185">Reference proteome</keyword>
<keyword evidence="1" id="KW-0533">Nickel</keyword>
<comment type="caution">
    <text evidence="3">The sequence shown here is derived from an EMBL/GenBank/DDBJ whole genome shotgun (WGS) entry which is preliminary data.</text>
</comment>
<reference evidence="3" key="2">
    <citation type="submission" date="2020-09" db="EMBL/GenBank/DDBJ databases">
        <authorList>
            <person name="Sun Q."/>
            <person name="Zhou Y."/>
        </authorList>
    </citation>
    <scope>NUCLEOTIDE SEQUENCE</scope>
    <source>
        <strain evidence="3">CGMCC 1.15725</strain>
    </source>
</reference>
<dbReference type="PANTHER" id="PTHR36566">
    <property type="entry name" value="NICKEL INSERTION PROTEIN-RELATED"/>
    <property type="match status" value="1"/>
</dbReference>
<evidence type="ECO:0000256" key="1">
    <source>
        <dbReference type="ARBA" id="ARBA00022596"/>
    </source>
</evidence>